<name>A0A8G2F4C5_9BACT</name>
<organism evidence="1 2">
    <name type="scientific">Parabacteroides chinchillae</name>
    <dbReference type="NCBI Taxonomy" id="871327"/>
    <lineage>
        <taxon>Bacteria</taxon>
        <taxon>Pseudomonadati</taxon>
        <taxon>Bacteroidota</taxon>
        <taxon>Bacteroidia</taxon>
        <taxon>Bacteroidales</taxon>
        <taxon>Tannerellaceae</taxon>
        <taxon>Parabacteroides</taxon>
    </lineage>
</organism>
<evidence type="ECO:0000313" key="2">
    <source>
        <dbReference type="Proteomes" id="UP000236725"/>
    </source>
</evidence>
<sequence length="92" mass="11154">MIDLELFKDPENQLRIAIDRIKPSLLGMECPIHKRKLRLRSVRFYYDEEYLYAEIWDYCCTEFAEQVANIILEGKMFDKVYIIEGDQKRLCR</sequence>
<comment type="caution">
    <text evidence="1">The sequence shown here is derived from an EMBL/GenBank/DDBJ whole genome shotgun (WGS) entry which is preliminary data.</text>
</comment>
<dbReference type="EMBL" id="FNVS01000008">
    <property type="protein sequence ID" value="SEF86921.1"/>
    <property type="molecule type" value="Genomic_DNA"/>
</dbReference>
<gene>
    <name evidence="1" type="ORF">SAMN05444001_108139</name>
</gene>
<evidence type="ECO:0000313" key="1">
    <source>
        <dbReference type="EMBL" id="SEF86921.1"/>
    </source>
</evidence>
<reference evidence="1 2" key="1">
    <citation type="submission" date="2016-10" db="EMBL/GenBank/DDBJ databases">
        <authorList>
            <person name="Varghese N."/>
            <person name="Submissions S."/>
        </authorList>
    </citation>
    <scope>NUCLEOTIDE SEQUENCE [LARGE SCALE GENOMIC DNA]</scope>
    <source>
        <strain evidence="1 2">DSM 29073</strain>
    </source>
</reference>
<protein>
    <submittedName>
        <fullName evidence="1">Uncharacterized protein</fullName>
    </submittedName>
</protein>
<keyword evidence="2" id="KW-1185">Reference proteome</keyword>
<accession>A0A8G2F4C5</accession>
<dbReference type="Proteomes" id="UP000236725">
    <property type="component" value="Unassembled WGS sequence"/>
</dbReference>
<proteinExistence type="predicted"/>
<dbReference type="AlphaFoldDB" id="A0A8G2F4C5"/>